<dbReference type="OrthoDB" id="5945807at2759"/>
<dbReference type="EnsemblMetazoa" id="XM_038211849.1">
    <property type="protein sequence ID" value="XP_038067777.1"/>
    <property type="gene ID" value="LOC119737465"/>
</dbReference>
<dbReference type="OMA" id="YAQTMAQ"/>
<evidence type="ECO:0000256" key="1">
    <source>
        <dbReference type="SAM" id="MobiDB-lite"/>
    </source>
</evidence>
<sequence length="379" mass="42005">MDFTPSGKPIYITLLEEFKRCPPRFFTATSTSHGNPVLRHDPARINVCDRSQQGKSMFPDTMGGVLVITTETELQQLTARLLERPIFFTVSIERSASEVCSKVTHTTRGRLAVFVNTQHPHVHHLIQSQLAQCMDTLKQGKNFAVEFDFNDVFVTWMKAVYQEADLQTMDCGCNIKYSCSSGKVTVTNYSEFEEIFACTPSLLVMFVVCLPCCLLTFPFYRIHRAVNVEDFGGKVTGLQPSYWSAEAEMQGMEEILSRVLQLIAQDNAAEVRTPDMPPSYDAATGSNLAYGGSQVVNRQPGYPQPVGQQVGYGQPVVQQPGYAVPMGQHPGYAQTMAQQPGYAQTMAQQPGYAQTMAQQPGYPQPMVGQQPGYARPVVQ</sequence>
<accession>A0A914AVI8</accession>
<name>A0A914AVI8_PATMI</name>
<reference evidence="2" key="1">
    <citation type="submission" date="2022-11" db="UniProtKB">
        <authorList>
            <consortium name="EnsemblMetazoa"/>
        </authorList>
    </citation>
    <scope>IDENTIFICATION</scope>
</reference>
<dbReference type="RefSeq" id="XP_038067777.1">
    <property type="nucleotide sequence ID" value="XM_038211849.1"/>
</dbReference>
<feature type="region of interest" description="Disordered" evidence="1">
    <location>
        <begin position="354"/>
        <end position="379"/>
    </location>
</feature>
<keyword evidence="3" id="KW-1185">Reference proteome</keyword>
<dbReference type="AlphaFoldDB" id="A0A914AVI8"/>
<evidence type="ECO:0000313" key="3">
    <source>
        <dbReference type="Proteomes" id="UP000887568"/>
    </source>
</evidence>
<dbReference type="Proteomes" id="UP000887568">
    <property type="component" value="Unplaced"/>
</dbReference>
<organism evidence="2 3">
    <name type="scientific">Patiria miniata</name>
    <name type="common">Bat star</name>
    <name type="synonym">Asterina miniata</name>
    <dbReference type="NCBI Taxonomy" id="46514"/>
    <lineage>
        <taxon>Eukaryota</taxon>
        <taxon>Metazoa</taxon>
        <taxon>Echinodermata</taxon>
        <taxon>Eleutherozoa</taxon>
        <taxon>Asterozoa</taxon>
        <taxon>Asteroidea</taxon>
        <taxon>Valvatacea</taxon>
        <taxon>Valvatida</taxon>
        <taxon>Asterinidae</taxon>
        <taxon>Patiria</taxon>
    </lineage>
</organism>
<dbReference type="GeneID" id="119737465"/>
<protein>
    <submittedName>
        <fullName evidence="2">Uncharacterized protein</fullName>
    </submittedName>
</protein>
<proteinExistence type="predicted"/>
<evidence type="ECO:0000313" key="2">
    <source>
        <dbReference type="EnsemblMetazoa" id="XP_038067777.1"/>
    </source>
</evidence>